<evidence type="ECO:0000313" key="2">
    <source>
        <dbReference type="EMBL" id="KAK9835770.1"/>
    </source>
</evidence>
<feature type="domain" description="Sm" evidence="1">
    <location>
        <begin position="27"/>
        <end position="75"/>
    </location>
</feature>
<accession>A0AAW1RNW4</accession>
<dbReference type="PANTHER" id="PTHR21196:SF1">
    <property type="entry name" value="U7 SNRNA-ASSOCIATED SM-LIKE PROTEIN LSM10"/>
    <property type="match status" value="1"/>
</dbReference>
<dbReference type="GO" id="GO:0071254">
    <property type="term" value="C:cytoplasmic U snRNP body"/>
    <property type="evidence" value="ECO:0007669"/>
    <property type="project" value="TreeGrafter"/>
</dbReference>
<proteinExistence type="predicted"/>
<dbReference type="InterPro" id="IPR052840">
    <property type="entry name" value="U7_snRNA_Sm-like"/>
</dbReference>
<keyword evidence="3" id="KW-1185">Reference proteome</keyword>
<protein>
    <recommendedName>
        <fullName evidence="1">Sm domain-containing protein</fullName>
    </recommendedName>
</protein>
<dbReference type="InterPro" id="IPR010920">
    <property type="entry name" value="LSM_dom_sf"/>
</dbReference>
<dbReference type="GO" id="GO:0071208">
    <property type="term" value="F:histone pre-mRNA DCP binding"/>
    <property type="evidence" value="ECO:0007669"/>
    <property type="project" value="TreeGrafter"/>
</dbReference>
<sequence length="115" mass="13065">MRNKLEGFESASKTSQSLFGIDQPKWNDTIIRGTLESADQLMSLILTDATVEPLQQPKKFADFLFLKGKHIRYVHMASSIDPTSIIEQTRNRIRQAKLLHQRTIDPLTAAKGIQE</sequence>
<dbReference type="Proteomes" id="UP001438707">
    <property type="component" value="Unassembled WGS sequence"/>
</dbReference>
<comment type="caution">
    <text evidence="2">The sequence shown here is derived from an EMBL/GenBank/DDBJ whole genome shotgun (WGS) entry which is preliminary data.</text>
</comment>
<reference evidence="2 3" key="1">
    <citation type="journal article" date="2024" name="Nat. Commun.">
        <title>Phylogenomics reveals the evolutionary origins of lichenization in chlorophyte algae.</title>
        <authorList>
            <person name="Puginier C."/>
            <person name="Libourel C."/>
            <person name="Otte J."/>
            <person name="Skaloud P."/>
            <person name="Haon M."/>
            <person name="Grisel S."/>
            <person name="Petersen M."/>
            <person name="Berrin J.G."/>
            <person name="Delaux P.M."/>
            <person name="Dal Grande F."/>
            <person name="Keller J."/>
        </authorList>
    </citation>
    <scope>NUCLEOTIDE SEQUENCE [LARGE SCALE GENOMIC DNA]</scope>
    <source>
        <strain evidence="2 3">SAG 2145</strain>
    </source>
</reference>
<dbReference type="SUPFAM" id="SSF50182">
    <property type="entry name" value="Sm-like ribonucleoproteins"/>
    <property type="match status" value="1"/>
</dbReference>
<organism evidence="2 3">
    <name type="scientific">Apatococcus lobatus</name>
    <dbReference type="NCBI Taxonomy" id="904363"/>
    <lineage>
        <taxon>Eukaryota</taxon>
        <taxon>Viridiplantae</taxon>
        <taxon>Chlorophyta</taxon>
        <taxon>core chlorophytes</taxon>
        <taxon>Trebouxiophyceae</taxon>
        <taxon>Chlorellales</taxon>
        <taxon>Chlorellaceae</taxon>
        <taxon>Apatococcus</taxon>
    </lineage>
</organism>
<dbReference type="Pfam" id="PF01423">
    <property type="entry name" value="LSM"/>
    <property type="match status" value="1"/>
</dbReference>
<dbReference type="PANTHER" id="PTHR21196">
    <property type="entry name" value="U7 SNRNA-ASSOCIATED SM-LIKE PROTEIN LSM10"/>
    <property type="match status" value="1"/>
</dbReference>
<dbReference type="GO" id="GO:0016604">
    <property type="term" value="C:nuclear body"/>
    <property type="evidence" value="ECO:0007669"/>
    <property type="project" value="TreeGrafter"/>
</dbReference>
<evidence type="ECO:0000313" key="3">
    <source>
        <dbReference type="Proteomes" id="UP001438707"/>
    </source>
</evidence>
<dbReference type="AlphaFoldDB" id="A0AAW1RNW4"/>
<gene>
    <name evidence="2" type="ORF">WJX74_007517</name>
</gene>
<name>A0AAW1RNW4_9CHLO</name>
<dbReference type="EMBL" id="JALJOS010000008">
    <property type="protein sequence ID" value="KAK9835770.1"/>
    <property type="molecule type" value="Genomic_DNA"/>
</dbReference>
<dbReference type="Gene3D" id="2.30.30.100">
    <property type="match status" value="1"/>
</dbReference>
<dbReference type="GO" id="GO:0071209">
    <property type="term" value="F:U7 snRNA binding"/>
    <property type="evidence" value="ECO:0007669"/>
    <property type="project" value="TreeGrafter"/>
</dbReference>
<evidence type="ECO:0000259" key="1">
    <source>
        <dbReference type="Pfam" id="PF01423"/>
    </source>
</evidence>
<dbReference type="InterPro" id="IPR001163">
    <property type="entry name" value="Sm_dom_euk/arc"/>
</dbReference>
<dbReference type="GO" id="GO:0006398">
    <property type="term" value="P:mRNA 3'-end processing by stem-loop binding and cleavage"/>
    <property type="evidence" value="ECO:0007669"/>
    <property type="project" value="TreeGrafter"/>
</dbReference>